<dbReference type="VEuPathDB" id="FungiDB:VP01_40g11"/>
<dbReference type="Proteomes" id="UP000037035">
    <property type="component" value="Unassembled WGS sequence"/>
</dbReference>
<organism evidence="1 2">
    <name type="scientific">Puccinia sorghi</name>
    <dbReference type="NCBI Taxonomy" id="27349"/>
    <lineage>
        <taxon>Eukaryota</taxon>
        <taxon>Fungi</taxon>
        <taxon>Dikarya</taxon>
        <taxon>Basidiomycota</taxon>
        <taxon>Pucciniomycotina</taxon>
        <taxon>Pucciniomycetes</taxon>
        <taxon>Pucciniales</taxon>
        <taxon>Pucciniaceae</taxon>
        <taxon>Puccinia</taxon>
    </lineage>
</organism>
<keyword evidence="2" id="KW-1185">Reference proteome</keyword>
<name>A0A0L6US56_9BASI</name>
<accession>A0A0L6US56</accession>
<reference evidence="1 2" key="1">
    <citation type="submission" date="2015-08" db="EMBL/GenBank/DDBJ databases">
        <title>Next Generation Sequencing and Analysis of the Genome of Puccinia sorghi L Schw, the Causal Agent of Maize Common Rust.</title>
        <authorList>
            <person name="Rochi L."/>
            <person name="Burguener G."/>
            <person name="Darino M."/>
            <person name="Turjanski A."/>
            <person name="Kreff E."/>
            <person name="Dieguez M.J."/>
            <person name="Sacco F."/>
        </authorList>
    </citation>
    <scope>NUCLEOTIDE SEQUENCE [LARGE SCALE GENOMIC DNA]</scope>
    <source>
        <strain evidence="1 2">RO10H11247</strain>
    </source>
</reference>
<sequence>MLSTLLFSIYSCNQLVAIKVSIDIQKFPGSFCCYYNHYVWSILICNSRNSVQDGKDLHTMRGCSFYLADAMYTLAHGVLEPYCGVQYHLREKPASNQQILHNFSINNGNVEIDDFFNLGASNVPNWGEEIINGQSTKGASTEAIQLSGRDKQLLKN</sequence>
<protein>
    <submittedName>
        <fullName evidence="1">Putative signal peptide protein</fullName>
    </submittedName>
</protein>
<dbReference type="EMBL" id="LAVV01009169">
    <property type="protein sequence ID" value="KNZ51087.1"/>
    <property type="molecule type" value="Genomic_DNA"/>
</dbReference>
<gene>
    <name evidence="1" type="ORF">VP01_40g11</name>
</gene>
<evidence type="ECO:0000313" key="2">
    <source>
        <dbReference type="Proteomes" id="UP000037035"/>
    </source>
</evidence>
<evidence type="ECO:0000313" key="1">
    <source>
        <dbReference type="EMBL" id="KNZ51087.1"/>
    </source>
</evidence>
<comment type="caution">
    <text evidence="1">The sequence shown here is derived from an EMBL/GenBank/DDBJ whole genome shotgun (WGS) entry which is preliminary data.</text>
</comment>
<dbReference type="AlphaFoldDB" id="A0A0L6US56"/>
<proteinExistence type="predicted"/>